<dbReference type="PANTHER" id="PTHR33103:SF27">
    <property type="entry name" value="OS04G0594700 PROTEIN"/>
    <property type="match status" value="1"/>
</dbReference>
<organism evidence="1 2">
    <name type="scientific">Coptis chinensis</name>
    <dbReference type="NCBI Taxonomy" id="261450"/>
    <lineage>
        <taxon>Eukaryota</taxon>
        <taxon>Viridiplantae</taxon>
        <taxon>Streptophyta</taxon>
        <taxon>Embryophyta</taxon>
        <taxon>Tracheophyta</taxon>
        <taxon>Spermatophyta</taxon>
        <taxon>Magnoliopsida</taxon>
        <taxon>Ranunculales</taxon>
        <taxon>Ranunculaceae</taxon>
        <taxon>Coptidoideae</taxon>
        <taxon>Coptis</taxon>
    </lineage>
</organism>
<proteinExistence type="predicted"/>
<keyword evidence="2" id="KW-1185">Reference proteome</keyword>
<dbReference type="EMBL" id="JADFTS010000006">
    <property type="protein sequence ID" value="KAF9600488.1"/>
    <property type="molecule type" value="Genomic_DNA"/>
</dbReference>
<protein>
    <recommendedName>
        <fullName evidence="3">DUF674 family protein</fullName>
    </recommendedName>
</protein>
<evidence type="ECO:0008006" key="3">
    <source>
        <dbReference type="Google" id="ProtNLM"/>
    </source>
</evidence>
<gene>
    <name evidence="1" type="ORF">IFM89_009937</name>
</gene>
<dbReference type="Pfam" id="PF05056">
    <property type="entry name" value="DUF674"/>
    <property type="match status" value="1"/>
</dbReference>
<evidence type="ECO:0000313" key="2">
    <source>
        <dbReference type="Proteomes" id="UP000631114"/>
    </source>
</evidence>
<dbReference type="PANTHER" id="PTHR33103">
    <property type="entry name" value="OS01G0153900 PROTEIN"/>
    <property type="match status" value="1"/>
</dbReference>
<dbReference type="Proteomes" id="UP000631114">
    <property type="component" value="Unassembled WGS sequence"/>
</dbReference>
<reference evidence="1 2" key="1">
    <citation type="submission" date="2020-10" db="EMBL/GenBank/DDBJ databases">
        <title>The Coptis chinensis genome and diversification of protoberbering-type alkaloids.</title>
        <authorList>
            <person name="Wang B."/>
            <person name="Shu S."/>
            <person name="Song C."/>
            <person name="Liu Y."/>
        </authorList>
    </citation>
    <scope>NUCLEOTIDE SEQUENCE [LARGE SCALE GENOMIC DNA]</scope>
    <source>
        <strain evidence="1">HL-2020</strain>
        <tissue evidence="1">Leaf</tissue>
    </source>
</reference>
<dbReference type="OrthoDB" id="1277335at2759"/>
<comment type="caution">
    <text evidence="1">The sequence shown here is derived from an EMBL/GenBank/DDBJ whole genome shotgun (WGS) entry which is preliminary data.</text>
</comment>
<dbReference type="InterPro" id="IPR007750">
    <property type="entry name" value="DUF674"/>
</dbReference>
<sequence>MATEEPSVMKLNILVDRESNRLAFAEADKDFVDILFSFLTLPMGTIVRLLQKQSMVGSIDNLYKSVENLEVRFFQTETCKIMLLTTRNSNPMNARS</sequence>
<accession>A0A835LLX7</accession>
<name>A0A835LLX7_9MAGN</name>
<evidence type="ECO:0000313" key="1">
    <source>
        <dbReference type="EMBL" id="KAF9600488.1"/>
    </source>
</evidence>
<dbReference type="AlphaFoldDB" id="A0A835LLX7"/>